<organism evidence="9 10">
    <name type="scientific">Daphnia magna</name>
    <dbReference type="NCBI Taxonomy" id="35525"/>
    <lineage>
        <taxon>Eukaryota</taxon>
        <taxon>Metazoa</taxon>
        <taxon>Ecdysozoa</taxon>
        <taxon>Arthropoda</taxon>
        <taxon>Crustacea</taxon>
        <taxon>Branchiopoda</taxon>
        <taxon>Diplostraca</taxon>
        <taxon>Cladocera</taxon>
        <taxon>Anomopoda</taxon>
        <taxon>Daphniidae</taxon>
        <taxon>Daphnia</taxon>
    </lineage>
</organism>
<dbReference type="PANTHER" id="PTHR13124:SF12">
    <property type="entry name" value="LARGE RIBOSOMAL SUBUNIT PROTEIN ML46"/>
    <property type="match status" value="1"/>
</dbReference>
<comment type="subcellular location">
    <subcellularLocation>
        <location evidence="1">Mitochondrion</location>
    </subcellularLocation>
</comment>
<gene>
    <name evidence="9" type="ORF">APZ42_019457</name>
</gene>
<evidence type="ECO:0000313" key="9">
    <source>
        <dbReference type="EMBL" id="KZS14958.1"/>
    </source>
</evidence>
<dbReference type="SUPFAM" id="SSF55811">
    <property type="entry name" value="Nudix"/>
    <property type="match status" value="1"/>
</dbReference>
<evidence type="ECO:0000256" key="1">
    <source>
        <dbReference type="ARBA" id="ARBA00004173"/>
    </source>
</evidence>
<dbReference type="InterPro" id="IPR021757">
    <property type="entry name" value="Ribosomal_mL46_N"/>
</dbReference>
<dbReference type="InterPro" id="IPR040008">
    <property type="entry name" value="Ribosomal_mL46"/>
</dbReference>
<dbReference type="PANTHER" id="PTHR13124">
    <property type="entry name" value="39S RIBOSOMAL PROTEIN L46, MITOCHONDRIAL PRECURSOR-RELATED"/>
    <property type="match status" value="1"/>
</dbReference>
<reference evidence="9 10" key="1">
    <citation type="submission" date="2016-03" db="EMBL/GenBank/DDBJ databases">
        <title>EvidentialGene: Evidence-directed Construction of Genes on Genomes.</title>
        <authorList>
            <person name="Gilbert D.G."/>
            <person name="Choi J.-H."/>
            <person name="Mockaitis K."/>
            <person name="Colbourne J."/>
            <person name="Pfrender M."/>
        </authorList>
    </citation>
    <scope>NUCLEOTIDE SEQUENCE [LARGE SCALE GENOMIC DNA]</scope>
    <source>
        <strain evidence="9 10">Xinb3</strain>
        <tissue evidence="9">Complete organism</tissue>
    </source>
</reference>
<sequence>MFSFRFRAIANLLTLKNGVSLSNVYQNPQSSSRMLYGSLSTTNPSPKWELLSAICLERTPIIMPPMAKIEEEMADMFQKLDTMKSLKSDHELKQDEDKKVIASLAGENQDESNTDVATRQTAQDFEDACNEELSKFKPGSKITAEDLNGDLKSTNRKLDKHLVFVVQEKKEGKKIWKLPHAQWISGETLRETAERALKEHVKTPDTSVRLLGNAPWGVHTIKYPSSIREKVGFTGAKIFFFKAQLLSACTTCSDTEHHWLGRNELTEYLDPQYLRSVQKFLIDED</sequence>
<evidence type="ECO:0000256" key="2">
    <source>
        <dbReference type="ARBA" id="ARBA00009070"/>
    </source>
</evidence>
<evidence type="ECO:0000256" key="7">
    <source>
        <dbReference type="ARBA" id="ARBA00035190"/>
    </source>
</evidence>
<dbReference type="CDD" id="cd04661">
    <property type="entry name" value="NUDIX_MRP_L46"/>
    <property type="match status" value="1"/>
</dbReference>
<dbReference type="Pfam" id="PF11788">
    <property type="entry name" value="MRP-L46"/>
    <property type="match status" value="1"/>
</dbReference>
<accession>A0A0P5YU76</accession>
<dbReference type="EMBL" id="LRGB01000930">
    <property type="protein sequence ID" value="KZS14958.1"/>
    <property type="molecule type" value="Genomic_DNA"/>
</dbReference>
<evidence type="ECO:0000256" key="5">
    <source>
        <dbReference type="ARBA" id="ARBA00023128"/>
    </source>
</evidence>
<evidence type="ECO:0000256" key="8">
    <source>
        <dbReference type="ARBA" id="ARBA00035534"/>
    </source>
</evidence>
<keyword evidence="3" id="KW-0809">Transit peptide</keyword>
<evidence type="ECO:0000256" key="3">
    <source>
        <dbReference type="ARBA" id="ARBA00022946"/>
    </source>
</evidence>
<comment type="similarity">
    <text evidence="2">Belongs to the mitochondrion-specific ribosomal protein mL46 family.</text>
</comment>
<keyword evidence="5" id="KW-0496">Mitochondrion</keyword>
<protein>
    <recommendedName>
        <fullName evidence="7">Large ribosomal subunit protein mL46</fullName>
    </recommendedName>
    <alternativeName>
        <fullName evidence="8">39S ribosomal protein L46, mitochondrial</fullName>
    </alternativeName>
</protein>
<dbReference type="InterPro" id="IPR033650">
    <property type="entry name" value="Ribosomal_mL46_NUDIX"/>
</dbReference>
<dbReference type="OrthoDB" id="194611at2759"/>
<keyword evidence="4 9" id="KW-0689">Ribosomal protein</keyword>
<dbReference type="AlphaFoldDB" id="A0A0P5YU76"/>
<evidence type="ECO:0000313" key="10">
    <source>
        <dbReference type="Proteomes" id="UP000076858"/>
    </source>
</evidence>
<dbReference type="STRING" id="35525.A0A0P5YU76"/>
<keyword evidence="6" id="KW-0687">Ribonucleoprotein</keyword>
<evidence type="ECO:0000256" key="4">
    <source>
        <dbReference type="ARBA" id="ARBA00022980"/>
    </source>
</evidence>
<dbReference type="Gene3D" id="3.90.79.10">
    <property type="entry name" value="Nucleoside Triphosphate Pyrophosphohydrolase"/>
    <property type="match status" value="1"/>
</dbReference>
<dbReference type="Proteomes" id="UP000076858">
    <property type="component" value="Unassembled WGS sequence"/>
</dbReference>
<evidence type="ECO:0000256" key="6">
    <source>
        <dbReference type="ARBA" id="ARBA00023274"/>
    </source>
</evidence>
<keyword evidence="10" id="KW-1185">Reference proteome</keyword>
<dbReference type="GO" id="GO:0005762">
    <property type="term" value="C:mitochondrial large ribosomal subunit"/>
    <property type="evidence" value="ECO:0007669"/>
    <property type="project" value="TreeGrafter"/>
</dbReference>
<proteinExistence type="inferred from homology"/>
<dbReference type="GO" id="GO:0005743">
    <property type="term" value="C:mitochondrial inner membrane"/>
    <property type="evidence" value="ECO:0007669"/>
    <property type="project" value="UniProtKB-ARBA"/>
</dbReference>
<name>A0A0P5YU76_9CRUS</name>
<comment type="caution">
    <text evidence="9">The sequence shown here is derived from an EMBL/GenBank/DDBJ whole genome shotgun (WGS) entry which is preliminary data.</text>
</comment>
<dbReference type="InterPro" id="IPR015797">
    <property type="entry name" value="NUDIX_hydrolase-like_dom_sf"/>
</dbReference>
<dbReference type="FunFam" id="3.90.79.10:FF:000018">
    <property type="entry name" value="39S ribosomal protein L46, mitochondrial"/>
    <property type="match status" value="1"/>
</dbReference>
<dbReference type="GO" id="GO:0003735">
    <property type="term" value="F:structural constituent of ribosome"/>
    <property type="evidence" value="ECO:0007669"/>
    <property type="project" value="InterPro"/>
</dbReference>